<keyword evidence="8" id="KW-1185">Reference proteome</keyword>
<evidence type="ECO:0000259" key="6">
    <source>
        <dbReference type="Pfam" id="PF17863"/>
    </source>
</evidence>
<feature type="region of interest" description="Disordered" evidence="4">
    <location>
        <begin position="334"/>
        <end position="355"/>
    </location>
</feature>
<dbReference type="Gene3D" id="1.10.8.80">
    <property type="entry name" value="Magnesium chelatase subunit I, C-Terminal domain"/>
    <property type="match status" value="1"/>
</dbReference>
<keyword evidence="1" id="KW-0547">Nucleotide-binding</keyword>
<feature type="compositionally biased region" description="Polar residues" evidence="4">
    <location>
        <begin position="345"/>
        <end position="355"/>
    </location>
</feature>
<dbReference type="InterPro" id="IPR027417">
    <property type="entry name" value="P-loop_NTPase"/>
</dbReference>
<dbReference type="Pfam" id="PF07726">
    <property type="entry name" value="AAA_3"/>
    <property type="match status" value="1"/>
</dbReference>
<feature type="domain" description="ChlI/MoxR AAA lid" evidence="6">
    <location>
        <begin position="265"/>
        <end position="332"/>
    </location>
</feature>
<dbReference type="Gene3D" id="3.40.50.300">
    <property type="entry name" value="P-loop containing nucleotide triphosphate hydrolases"/>
    <property type="match status" value="1"/>
</dbReference>
<dbReference type="InterPro" id="IPR041628">
    <property type="entry name" value="ChlI/MoxR_AAA_lid"/>
</dbReference>
<dbReference type="InterPro" id="IPR050764">
    <property type="entry name" value="CbbQ/NirQ/NorQ/GpvN"/>
</dbReference>
<dbReference type="GO" id="GO:0016887">
    <property type="term" value="F:ATP hydrolysis activity"/>
    <property type="evidence" value="ECO:0007669"/>
    <property type="project" value="InterPro"/>
</dbReference>
<dbReference type="GO" id="GO:0005524">
    <property type="term" value="F:ATP binding"/>
    <property type="evidence" value="ECO:0007669"/>
    <property type="project" value="UniProtKB-KW"/>
</dbReference>
<keyword evidence="2" id="KW-0067">ATP-binding</keyword>
<dbReference type="RefSeq" id="WP_160181301.1">
    <property type="nucleotide sequence ID" value="NZ_CP047656.1"/>
</dbReference>
<evidence type="ECO:0000256" key="2">
    <source>
        <dbReference type="ARBA" id="ARBA00022840"/>
    </source>
</evidence>
<evidence type="ECO:0000256" key="1">
    <source>
        <dbReference type="ARBA" id="ARBA00022741"/>
    </source>
</evidence>
<gene>
    <name evidence="7" type="ORF">FX988_03446</name>
</gene>
<dbReference type="InterPro" id="IPR011703">
    <property type="entry name" value="ATPase_AAA-3"/>
</dbReference>
<dbReference type="FunFam" id="3.40.50.300:FF:000640">
    <property type="entry name" value="MoxR family ATPase"/>
    <property type="match status" value="1"/>
</dbReference>
<dbReference type="PIRSF" id="PIRSF002849">
    <property type="entry name" value="AAA_ATPase_chaperone_MoxR_prd"/>
    <property type="match status" value="1"/>
</dbReference>
<organism evidence="7 8">
    <name type="scientific">Paraglaciecola mesophila</name>
    <dbReference type="NCBI Taxonomy" id="197222"/>
    <lineage>
        <taxon>Bacteria</taxon>
        <taxon>Pseudomonadati</taxon>
        <taxon>Pseudomonadota</taxon>
        <taxon>Gammaproteobacteria</taxon>
        <taxon>Alteromonadales</taxon>
        <taxon>Alteromonadaceae</taxon>
        <taxon>Paraglaciecola</taxon>
    </lineage>
</organism>
<accession>A0A857JQF0</accession>
<protein>
    <recommendedName>
        <fullName evidence="9">AAA family ATPase</fullName>
    </recommendedName>
</protein>
<dbReference type="KEGG" id="pmes:FX988_03446"/>
<comment type="similarity">
    <text evidence="3">Belongs to the MoxR family.</text>
</comment>
<evidence type="ECO:0000259" key="5">
    <source>
        <dbReference type="Pfam" id="PF07726"/>
    </source>
</evidence>
<dbReference type="AlphaFoldDB" id="A0A857JQF0"/>
<proteinExistence type="inferred from homology"/>
<feature type="domain" description="ATPase AAA-3" evidence="5">
    <location>
        <begin position="58"/>
        <end position="192"/>
    </location>
</feature>
<dbReference type="OrthoDB" id="9808397at2"/>
<dbReference type="PANTHER" id="PTHR42759:SF1">
    <property type="entry name" value="MAGNESIUM-CHELATASE SUBUNIT CHLD"/>
    <property type="match status" value="1"/>
</dbReference>
<evidence type="ECO:0000313" key="8">
    <source>
        <dbReference type="Proteomes" id="UP000464524"/>
    </source>
</evidence>
<dbReference type="CDD" id="cd00009">
    <property type="entry name" value="AAA"/>
    <property type="match status" value="1"/>
</dbReference>
<evidence type="ECO:0000313" key="7">
    <source>
        <dbReference type="EMBL" id="QHJ13187.1"/>
    </source>
</evidence>
<reference evidence="7 8" key="1">
    <citation type="submission" date="2019-12" db="EMBL/GenBank/DDBJ databases">
        <title>Genome sequencing and assembly of endphytes of Porphyra tenera.</title>
        <authorList>
            <person name="Park J.M."/>
            <person name="Shin R."/>
            <person name="Jo S.H."/>
        </authorList>
    </citation>
    <scope>NUCLEOTIDE SEQUENCE [LARGE SCALE GENOMIC DNA]</scope>
    <source>
        <strain evidence="7 8">GPM4</strain>
    </source>
</reference>
<evidence type="ECO:0000256" key="4">
    <source>
        <dbReference type="SAM" id="MobiDB-lite"/>
    </source>
</evidence>
<sequence>MSTTNSLPSQPQSLPLGEQDIIQLLSKLADVTDELGRVIVGQRSVVQQLIVAMLAGGHCLLEGAPGLAKTLMVSSLAKTLELDYKRIQFTPDLMPSDIIGTEILETDHDSGERFFKFKQGPVFTHILLADEINRTPPKTQAALLEAMQERTISYAGNIHPLPKPFFVLATQNPVEQSGTYALPEAQLDRFLMFVRVGYPSAEEEIEILARTTGTQSVTLKEVLHTEEILTLQSLVRQVDIASELLQYISQLVRDTRPDISGNQSVKEFVRWGAGPRAGQAIVLCAKANALLNQRFAVTLEDIRSVAHGVLRHRILLNFQAQAQNMDTDSVIDHLINHTPPPESPLVTNTSSSNAG</sequence>
<dbReference type="Pfam" id="PF17863">
    <property type="entry name" value="AAA_lid_2"/>
    <property type="match status" value="1"/>
</dbReference>
<dbReference type="PANTHER" id="PTHR42759">
    <property type="entry name" value="MOXR FAMILY PROTEIN"/>
    <property type="match status" value="1"/>
</dbReference>
<dbReference type="SUPFAM" id="SSF52540">
    <property type="entry name" value="P-loop containing nucleoside triphosphate hydrolases"/>
    <property type="match status" value="1"/>
</dbReference>
<dbReference type="Proteomes" id="UP000464524">
    <property type="component" value="Chromosome"/>
</dbReference>
<dbReference type="EMBL" id="CP047656">
    <property type="protein sequence ID" value="QHJ13187.1"/>
    <property type="molecule type" value="Genomic_DNA"/>
</dbReference>
<evidence type="ECO:0000256" key="3">
    <source>
        <dbReference type="ARBA" id="ARBA00061607"/>
    </source>
</evidence>
<name>A0A857JQF0_9ALTE</name>
<evidence type="ECO:0008006" key="9">
    <source>
        <dbReference type="Google" id="ProtNLM"/>
    </source>
</evidence>